<gene>
    <name evidence="2" type="ORF">GOBAR_AA16692</name>
</gene>
<dbReference type="AlphaFoldDB" id="A0A2P5XKU0"/>
<name>A0A2P5XKU0_GOSBA</name>
<reference evidence="2 3" key="1">
    <citation type="submission" date="2015-01" db="EMBL/GenBank/DDBJ databases">
        <title>Genome of allotetraploid Gossypium barbadense reveals genomic plasticity and fiber elongation in cotton evolution.</title>
        <authorList>
            <person name="Chen X."/>
            <person name="Liu X."/>
            <person name="Zhao B."/>
            <person name="Zheng H."/>
            <person name="Hu Y."/>
            <person name="Lu G."/>
            <person name="Yang C."/>
            <person name="Chen J."/>
            <person name="Shan C."/>
            <person name="Zhang L."/>
            <person name="Zhou Y."/>
            <person name="Wang L."/>
            <person name="Guo W."/>
            <person name="Bai Y."/>
            <person name="Ruan J."/>
            <person name="Shangguan X."/>
            <person name="Mao Y."/>
            <person name="Jiang J."/>
            <person name="Zhu Y."/>
            <person name="Lei J."/>
            <person name="Kang H."/>
            <person name="Chen S."/>
            <person name="He X."/>
            <person name="Wang R."/>
            <person name="Wang Y."/>
            <person name="Chen J."/>
            <person name="Wang L."/>
            <person name="Yu S."/>
            <person name="Wang B."/>
            <person name="Wei J."/>
            <person name="Song S."/>
            <person name="Lu X."/>
            <person name="Gao Z."/>
            <person name="Gu W."/>
            <person name="Deng X."/>
            <person name="Ma D."/>
            <person name="Wang S."/>
            <person name="Liang W."/>
            <person name="Fang L."/>
            <person name="Cai C."/>
            <person name="Zhu X."/>
            <person name="Zhou B."/>
            <person name="Zhang Y."/>
            <person name="Chen Z."/>
            <person name="Xu S."/>
            <person name="Zhu R."/>
            <person name="Wang S."/>
            <person name="Zhang T."/>
            <person name="Zhao G."/>
        </authorList>
    </citation>
    <scope>NUCLEOTIDE SEQUENCE [LARGE SCALE GENOMIC DNA]</scope>
    <source>
        <strain evidence="3">cv. Xinhai21</strain>
        <tissue evidence="2">Leaf</tissue>
    </source>
</reference>
<sequence length="385" mass="41434">MRGEKGKRLSQAGSEIEVPDACRPVPTPTKPIPTKYRTKILYQHNNHHHDPILHPVHISPREPYTKQKRDKCLVLRAHHQIPTHTGYRLEGGVSDIKSATQGRVYPIPAAAQGFINEVPVHSGGGLPGSRTGMSPLWGPHTEKRMPTHRDQKDTLKVSKRFFHGSSSKGPCLKIINNNPGTPPSTIPEKTQGIGTSGCSPGVFCPGGGVWASLPPGMPGNTGKTHTPVRTFLAHRSVTRTPGITLGGRARGSGVVVSDSGWGWDADDANTPVFGLRYDGSEEPGEEVEFRGGCVKGYKGYSECVLPFNGYGTGSVPKCDRVYSSGYGTGFVPECNRMYSSGYGTGFVPECDRVYSSGYGTGFVPECNRVYSSGYGTGSVPECDRE</sequence>
<dbReference type="EMBL" id="KZ664668">
    <property type="protein sequence ID" value="PPS03973.1"/>
    <property type="molecule type" value="Genomic_DNA"/>
</dbReference>
<dbReference type="Proteomes" id="UP000239757">
    <property type="component" value="Unassembled WGS sequence"/>
</dbReference>
<accession>A0A2P5XKU0</accession>
<feature type="region of interest" description="Disordered" evidence="1">
    <location>
        <begin position="1"/>
        <end position="33"/>
    </location>
</feature>
<proteinExistence type="predicted"/>
<evidence type="ECO:0000313" key="2">
    <source>
        <dbReference type="EMBL" id="PPS03973.1"/>
    </source>
</evidence>
<evidence type="ECO:0000313" key="3">
    <source>
        <dbReference type="Proteomes" id="UP000239757"/>
    </source>
</evidence>
<protein>
    <submittedName>
        <fullName evidence="2">Uncharacterized protein</fullName>
    </submittedName>
</protein>
<organism evidence="2 3">
    <name type="scientific">Gossypium barbadense</name>
    <name type="common">Sea Island cotton</name>
    <name type="synonym">Hibiscus barbadensis</name>
    <dbReference type="NCBI Taxonomy" id="3634"/>
    <lineage>
        <taxon>Eukaryota</taxon>
        <taxon>Viridiplantae</taxon>
        <taxon>Streptophyta</taxon>
        <taxon>Embryophyta</taxon>
        <taxon>Tracheophyta</taxon>
        <taxon>Spermatophyta</taxon>
        <taxon>Magnoliopsida</taxon>
        <taxon>eudicotyledons</taxon>
        <taxon>Gunneridae</taxon>
        <taxon>Pentapetalae</taxon>
        <taxon>rosids</taxon>
        <taxon>malvids</taxon>
        <taxon>Malvales</taxon>
        <taxon>Malvaceae</taxon>
        <taxon>Malvoideae</taxon>
        <taxon>Gossypium</taxon>
    </lineage>
</organism>
<evidence type="ECO:0000256" key="1">
    <source>
        <dbReference type="SAM" id="MobiDB-lite"/>
    </source>
</evidence>